<dbReference type="PANTHER" id="PTHR11680:SF35">
    <property type="entry name" value="SERINE HYDROXYMETHYLTRANSFERASE 1"/>
    <property type="match status" value="1"/>
</dbReference>
<keyword evidence="7" id="KW-0489">Methyltransferase</keyword>
<dbReference type="Gene3D" id="3.40.640.10">
    <property type="entry name" value="Type I PLP-dependent aspartate aminotransferase-like (Major domain)"/>
    <property type="match status" value="1"/>
</dbReference>
<feature type="binding site" evidence="4">
    <location>
        <position position="141"/>
    </location>
    <ligand>
        <name>(6S)-5,6,7,8-tetrahydrofolate</name>
        <dbReference type="ChEBI" id="CHEBI:57453"/>
    </ligand>
</feature>
<dbReference type="InterPro" id="IPR015421">
    <property type="entry name" value="PyrdxlP-dep_Trfase_major"/>
</dbReference>
<dbReference type="Gene3D" id="3.90.1150.10">
    <property type="entry name" value="Aspartate Aminotransferase, domain 1"/>
    <property type="match status" value="1"/>
</dbReference>
<dbReference type="RefSeq" id="WP_141632623.1">
    <property type="nucleotide sequence ID" value="NZ_VIGB01000003.1"/>
</dbReference>
<comment type="function">
    <text evidence="4">Catalyzes the reversible interconversion of serine and glycine with tetrahydrofolate (THF) serving as the one-carbon carrier. This reaction serves as the major source of one-carbon groups required for the biosynthesis of purines, thymidylate, methionine, and other important biomolecules.</text>
</comment>
<evidence type="ECO:0000259" key="6">
    <source>
        <dbReference type="Pfam" id="PF00464"/>
    </source>
</evidence>
<feature type="domain" description="Serine hydroxymethyltransferase-like" evidence="6">
    <location>
        <begin position="28"/>
        <end position="412"/>
    </location>
</feature>
<keyword evidence="3 4" id="KW-0663">Pyridoxal phosphate</keyword>
<dbReference type="PIRSF" id="PIRSF000412">
    <property type="entry name" value="SHMT"/>
    <property type="match status" value="1"/>
</dbReference>
<dbReference type="GO" id="GO:0008168">
    <property type="term" value="F:methyltransferase activity"/>
    <property type="evidence" value="ECO:0007669"/>
    <property type="project" value="UniProtKB-KW"/>
</dbReference>
<dbReference type="GO" id="GO:0004372">
    <property type="term" value="F:glycine hydroxymethyltransferase activity"/>
    <property type="evidence" value="ECO:0007669"/>
    <property type="project" value="UniProtKB-EC"/>
</dbReference>
<feature type="modified residue" description="N6-(pyridoxal phosphate)lysine" evidence="4 5">
    <location>
        <position position="249"/>
    </location>
</feature>
<keyword evidence="4" id="KW-0963">Cytoplasm</keyword>
<dbReference type="InterPro" id="IPR015422">
    <property type="entry name" value="PyrdxlP-dep_Trfase_small"/>
</dbReference>
<dbReference type="HAMAP" id="MF_00051">
    <property type="entry name" value="SHMT"/>
    <property type="match status" value="1"/>
</dbReference>
<evidence type="ECO:0000256" key="5">
    <source>
        <dbReference type="PIRSR" id="PIRSR000412-50"/>
    </source>
</evidence>
<dbReference type="GO" id="GO:0030170">
    <property type="term" value="F:pyridoxal phosphate binding"/>
    <property type="evidence" value="ECO:0007669"/>
    <property type="project" value="UniProtKB-UniRule"/>
</dbReference>
<comment type="caution">
    <text evidence="7">The sequence shown here is derived from an EMBL/GenBank/DDBJ whole genome shotgun (WGS) entry which is preliminary data.</text>
</comment>
<dbReference type="UniPathway" id="UPA00193"/>
<reference evidence="7 8" key="1">
    <citation type="submission" date="2019-06" db="EMBL/GenBank/DDBJ databases">
        <title>Description of Kitasatospora acidophila sp. nov. isolated from pine grove soil, and reclassification of Streptomyces novaecaesareae to Kitasatospora novaeceasareae comb. nov.</title>
        <authorList>
            <person name="Kim M.J."/>
        </authorList>
    </citation>
    <scope>NUCLEOTIDE SEQUENCE [LARGE SCALE GENOMIC DNA]</scope>
    <source>
        <strain evidence="7 8">MMS16-CNU292</strain>
    </source>
</reference>
<evidence type="ECO:0000256" key="3">
    <source>
        <dbReference type="ARBA" id="ARBA00022898"/>
    </source>
</evidence>
<dbReference type="OrthoDB" id="3514085at2"/>
<evidence type="ECO:0000256" key="4">
    <source>
        <dbReference type="HAMAP-Rule" id="MF_00051"/>
    </source>
</evidence>
<dbReference type="SUPFAM" id="SSF53383">
    <property type="entry name" value="PLP-dependent transferases"/>
    <property type="match status" value="1"/>
</dbReference>
<dbReference type="PANTHER" id="PTHR11680">
    <property type="entry name" value="SERINE HYDROXYMETHYLTRANSFERASE"/>
    <property type="match status" value="1"/>
</dbReference>
<dbReference type="NCBIfam" id="NF000586">
    <property type="entry name" value="PRK00011.1"/>
    <property type="match status" value="1"/>
</dbReference>
<name>A0A540VYU0_9ACTN</name>
<dbReference type="EMBL" id="VIGB01000003">
    <property type="protein sequence ID" value="TQF01901.1"/>
    <property type="molecule type" value="Genomic_DNA"/>
</dbReference>
<keyword evidence="4" id="KW-0554">One-carbon metabolism</keyword>
<dbReference type="CDD" id="cd00378">
    <property type="entry name" value="SHMT"/>
    <property type="match status" value="1"/>
</dbReference>
<accession>A0A540VYU0</accession>
<evidence type="ECO:0000256" key="1">
    <source>
        <dbReference type="ARBA" id="ARBA00001933"/>
    </source>
</evidence>
<comment type="subcellular location">
    <subcellularLocation>
        <location evidence="4">Cytoplasm</location>
    </subcellularLocation>
</comment>
<dbReference type="InterPro" id="IPR001085">
    <property type="entry name" value="Ser_HO-MeTrfase"/>
</dbReference>
<comment type="catalytic activity">
    <reaction evidence="4">
        <text>(6R)-5,10-methylene-5,6,7,8-tetrahydrofolate + glycine + H2O = (6S)-5,6,7,8-tetrahydrofolate + L-serine</text>
        <dbReference type="Rhea" id="RHEA:15481"/>
        <dbReference type="ChEBI" id="CHEBI:15377"/>
        <dbReference type="ChEBI" id="CHEBI:15636"/>
        <dbReference type="ChEBI" id="CHEBI:33384"/>
        <dbReference type="ChEBI" id="CHEBI:57305"/>
        <dbReference type="ChEBI" id="CHEBI:57453"/>
        <dbReference type="EC" id="2.1.2.1"/>
    </reaction>
</comment>
<dbReference type="InterPro" id="IPR015424">
    <property type="entry name" value="PyrdxlP-dep_Trfase"/>
</dbReference>
<feature type="binding site" evidence="4">
    <location>
        <begin position="145"/>
        <end position="147"/>
    </location>
    <ligand>
        <name>(6S)-5,6,7,8-tetrahydrofolate</name>
        <dbReference type="ChEBI" id="CHEBI:57453"/>
    </ligand>
</feature>
<protein>
    <recommendedName>
        <fullName evidence="4">Probable serine hydroxymethyltransferase</fullName>
        <shortName evidence="4">SHMT</shortName>
        <shortName evidence="4">Serine methylase</shortName>
        <ecNumber evidence="4">2.1.2.1</ecNumber>
    </recommendedName>
</protein>
<organism evidence="7 8">
    <name type="scientific">Kitasatospora acidiphila</name>
    <dbReference type="NCBI Taxonomy" id="2567942"/>
    <lineage>
        <taxon>Bacteria</taxon>
        <taxon>Bacillati</taxon>
        <taxon>Actinomycetota</taxon>
        <taxon>Actinomycetes</taxon>
        <taxon>Kitasatosporales</taxon>
        <taxon>Streptomycetaceae</taxon>
        <taxon>Kitasatospora</taxon>
    </lineage>
</organism>
<dbReference type="GO" id="GO:0035999">
    <property type="term" value="P:tetrahydrofolate interconversion"/>
    <property type="evidence" value="ECO:0007669"/>
    <property type="project" value="UniProtKB-UniRule"/>
</dbReference>
<comment type="similarity">
    <text evidence="2 4">Belongs to the SHMT family.</text>
</comment>
<comment type="cofactor">
    <cofactor evidence="1 4 5">
        <name>pyridoxal 5'-phosphate</name>
        <dbReference type="ChEBI" id="CHEBI:597326"/>
    </cofactor>
</comment>
<comment type="pathway">
    <text evidence="4">One-carbon metabolism; tetrahydrofolate interconversion.</text>
</comment>
<evidence type="ECO:0000256" key="2">
    <source>
        <dbReference type="ARBA" id="ARBA00006376"/>
    </source>
</evidence>
<dbReference type="GO" id="GO:0005829">
    <property type="term" value="C:cytosol"/>
    <property type="evidence" value="ECO:0007669"/>
    <property type="project" value="TreeGrafter"/>
</dbReference>
<comment type="caution">
    <text evidence="4">Lacks conserved residue(s) required for the propagation of feature annotation.</text>
</comment>
<gene>
    <name evidence="4" type="primary">glyA</name>
    <name evidence="7" type="ORF">E6W39_06005</name>
</gene>
<evidence type="ECO:0000313" key="8">
    <source>
        <dbReference type="Proteomes" id="UP000319103"/>
    </source>
</evidence>
<dbReference type="EC" id="2.1.2.1" evidence="4"/>
<dbReference type="GO" id="GO:0019264">
    <property type="term" value="P:glycine biosynthetic process from serine"/>
    <property type="evidence" value="ECO:0007669"/>
    <property type="project" value="InterPro"/>
</dbReference>
<evidence type="ECO:0000313" key="7">
    <source>
        <dbReference type="EMBL" id="TQF01901.1"/>
    </source>
</evidence>
<dbReference type="Proteomes" id="UP000319103">
    <property type="component" value="Unassembled WGS sequence"/>
</dbReference>
<keyword evidence="4 7" id="KW-0808">Transferase</keyword>
<dbReference type="GO" id="GO:0032259">
    <property type="term" value="P:methylation"/>
    <property type="evidence" value="ECO:0007669"/>
    <property type="project" value="UniProtKB-KW"/>
</dbReference>
<keyword evidence="8" id="KW-1185">Reference proteome</keyword>
<dbReference type="AlphaFoldDB" id="A0A540VYU0"/>
<sequence>MTIAIQPETWSPAKGGLIGFAAHAAARLQQTDPDLYDLLEQENTRQDETLMMVAASSIADPSVLACSGTALGNLTAEGFPGARYHGGCSVADEIERLAIARACAAFGARDAIVQPHSGTSANLAVLSALLKPGDTLLGLDLDCGGHLTHGSPASITGRWFRSVGYRVTPDGYLDYRQIRRLAREHRPKVLICGASAYPRTIDFRRFRDIADEVGAYLVADISHIAGLVAAGLHPSPIDHAHAVTTSTYKQLYGPRGGLILLGKDADAAGPNGGSLAGALRRAVFPATQGTPDLASVAAKARALGFVAGGEFAELAKRLVDVAASLATTLDLRGLRLVTGGTDTHMVLLDLRGTGLTGDLAERALESCGIVVNRNRVPGDTTPARVTGGLRLGSNTLAARGLGPAEAAECAHLVADVIGALRPDADQPLDPALRSAVRRQVAEICRRHPMPGYRF</sequence>
<comment type="subunit">
    <text evidence="4">Homodimer.</text>
</comment>
<dbReference type="Pfam" id="PF00464">
    <property type="entry name" value="SHMT"/>
    <property type="match status" value="1"/>
</dbReference>
<dbReference type="InterPro" id="IPR049943">
    <property type="entry name" value="Ser_HO-MeTrfase-like"/>
</dbReference>
<dbReference type="InterPro" id="IPR039429">
    <property type="entry name" value="SHMT-like_dom"/>
</dbReference>
<proteinExistence type="inferred from homology"/>